<feature type="transmembrane region" description="Helical" evidence="1">
    <location>
        <begin position="719"/>
        <end position="739"/>
    </location>
</feature>
<feature type="transmembrane region" description="Helical" evidence="1">
    <location>
        <begin position="377"/>
        <end position="396"/>
    </location>
</feature>
<evidence type="ECO:0000313" key="3">
    <source>
        <dbReference type="Proteomes" id="UP000664164"/>
    </source>
</evidence>
<feature type="transmembrane region" description="Helical" evidence="1">
    <location>
        <begin position="127"/>
        <end position="149"/>
    </location>
</feature>
<feature type="transmembrane region" description="Helical" evidence="1">
    <location>
        <begin position="454"/>
        <end position="475"/>
    </location>
</feature>
<feature type="transmembrane region" description="Helical" evidence="1">
    <location>
        <begin position="246"/>
        <end position="268"/>
    </location>
</feature>
<keyword evidence="1" id="KW-0472">Membrane</keyword>
<organism evidence="2 3">
    <name type="scientific">Arthrobacter cavernae</name>
    <dbReference type="NCBI Taxonomy" id="2817681"/>
    <lineage>
        <taxon>Bacteria</taxon>
        <taxon>Bacillati</taxon>
        <taxon>Actinomycetota</taxon>
        <taxon>Actinomycetes</taxon>
        <taxon>Micrococcales</taxon>
        <taxon>Micrococcaceae</taxon>
        <taxon>Arthrobacter</taxon>
    </lineage>
</organism>
<comment type="caution">
    <text evidence="2">The sequence shown here is derived from an EMBL/GenBank/DDBJ whole genome shotgun (WGS) entry which is preliminary data.</text>
</comment>
<proteinExistence type="predicted"/>
<keyword evidence="1" id="KW-0812">Transmembrane</keyword>
<feature type="transmembrane region" description="Helical" evidence="1">
    <location>
        <begin position="155"/>
        <end position="172"/>
    </location>
</feature>
<sequence>MSEVTESDAAQMGSESEVRRAVTFPRTEAPPGRVFDMLLVGSVITVTGLALRLFIPGLYFWGDNADSFIPLWHRFGQDLRQGQWLTMDPSGWSGGNYAAEAAYGIFNPVTLLSGVVISFLQDLSWGAALIMVEFLALLGIAVYCLAVSYGSARGPAVAVAVAVPFGGFTYFYGANNWASGLMALTWVIFFWWATHRSSQGLRGPLLPFVFGALAITTGNPYAIFGILAVLMAVGLEMLVFRQWKDFLYLFLLGLSLGAVVLLVFLPLMESSAVLGRQPIAGAENSGYLRPELGDLLAMSLPGYQPHFAAWTGIRDYVPSTYLAWFIVPFLPWLHLGIVKARWRSLVSLLVFQAGYLLLVVAPSDLWLFRWPLRTIEYLYVGVAVLFALTISGGLATSHRRVRIAATSVILAFGLYYSWAETPEHLSFHLLVSSVLVALTGLGLVAYWKLGLRGLMSVLLLGTLVISAIAAPRYFWGNQKLGLAVDIKQAHDLTSVEDKSAALHGNVLIQSTLKAENSEDAIASGEIISANIAAAARVNSLGRYTGIGFAAFNGSLCLDYRGSTACPVAVTALFSDVGGGFDGTMADALQVESVVVQKGYHNADFLSTIPEDWELTAEDDYRYVLHRKVQLEKHGTVSVSTNGMDISTIASGPHHEAFRSEAASDGSVLLARMAWPGYRATVDGRSVPVNLSSGGLVKLDIPAGSHSVVVDYRSPGLTRGLAAVGSAFAAVVLFQILYLLRRWPYGRRK</sequence>
<evidence type="ECO:0000313" key="2">
    <source>
        <dbReference type="EMBL" id="MBO1266855.1"/>
    </source>
</evidence>
<feature type="transmembrane region" description="Helical" evidence="1">
    <location>
        <begin position="205"/>
        <end position="234"/>
    </location>
</feature>
<feature type="transmembrane region" description="Helical" evidence="1">
    <location>
        <begin position="425"/>
        <end position="447"/>
    </location>
</feature>
<name>A0A939HG40_9MICC</name>
<dbReference type="RefSeq" id="WP_207614678.1">
    <property type="nucleotide sequence ID" value="NZ_JAFNLL010000004.1"/>
</dbReference>
<dbReference type="AlphaFoldDB" id="A0A939HG40"/>
<gene>
    <name evidence="2" type="ORF">J1902_02460</name>
</gene>
<feature type="transmembrane region" description="Helical" evidence="1">
    <location>
        <begin position="177"/>
        <end position="193"/>
    </location>
</feature>
<feature type="transmembrane region" description="Helical" evidence="1">
    <location>
        <begin position="321"/>
        <end position="338"/>
    </location>
</feature>
<evidence type="ECO:0000256" key="1">
    <source>
        <dbReference type="SAM" id="Phobius"/>
    </source>
</evidence>
<evidence type="ECO:0008006" key="4">
    <source>
        <dbReference type="Google" id="ProtNLM"/>
    </source>
</evidence>
<keyword evidence="3" id="KW-1185">Reference proteome</keyword>
<feature type="transmembrane region" description="Helical" evidence="1">
    <location>
        <begin position="34"/>
        <end position="55"/>
    </location>
</feature>
<keyword evidence="1" id="KW-1133">Transmembrane helix</keyword>
<feature type="transmembrane region" description="Helical" evidence="1">
    <location>
        <begin position="101"/>
        <end position="120"/>
    </location>
</feature>
<dbReference type="EMBL" id="JAFNLL010000004">
    <property type="protein sequence ID" value="MBO1266855.1"/>
    <property type="molecule type" value="Genomic_DNA"/>
</dbReference>
<accession>A0A939HG40</accession>
<reference evidence="2" key="1">
    <citation type="submission" date="2021-03" db="EMBL/GenBank/DDBJ databases">
        <title>A new species, PO-11, isolated from a karst cave deposit.</title>
        <authorList>
            <person name="Zhaoxiaoyong W."/>
        </authorList>
    </citation>
    <scope>NUCLEOTIDE SEQUENCE</scope>
    <source>
        <strain evidence="2">PO-11</strain>
    </source>
</reference>
<feature type="transmembrane region" description="Helical" evidence="1">
    <location>
        <begin position="403"/>
        <end position="419"/>
    </location>
</feature>
<protein>
    <recommendedName>
        <fullName evidence="4">YfhO family protein</fullName>
    </recommendedName>
</protein>
<feature type="transmembrane region" description="Helical" evidence="1">
    <location>
        <begin position="345"/>
        <end position="365"/>
    </location>
</feature>
<dbReference type="Proteomes" id="UP000664164">
    <property type="component" value="Unassembled WGS sequence"/>
</dbReference>